<gene>
    <name evidence="1" type="ORF">TBIB3V08_LOCUS9627</name>
</gene>
<organism evidence="1">
    <name type="scientific">Timema bartmani</name>
    <dbReference type="NCBI Taxonomy" id="61472"/>
    <lineage>
        <taxon>Eukaryota</taxon>
        <taxon>Metazoa</taxon>
        <taxon>Ecdysozoa</taxon>
        <taxon>Arthropoda</taxon>
        <taxon>Hexapoda</taxon>
        <taxon>Insecta</taxon>
        <taxon>Pterygota</taxon>
        <taxon>Neoptera</taxon>
        <taxon>Polyneoptera</taxon>
        <taxon>Phasmatodea</taxon>
        <taxon>Timematodea</taxon>
        <taxon>Timematoidea</taxon>
        <taxon>Timematidae</taxon>
        <taxon>Timema</taxon>
    </lineage>
</organism>
<sequence>MHSLLTNVNSISSPSELARTISVLDAVIWISQAVKKLLPETVTRCFENAGVSMNEATACIENENYQQDIQNCMNEAAFNNCNGEDYINIDNNLGYPPILEDNSCIQLLYDLLDVRLRFLTGLYHGDHRTDLPTSLLILVPVDILIGFRVDVTAQRGVVVLVRPIGGNEILEWVVSRLPLSPSWNSSSRLLLYSHVIILKTQRMKDAS</sequence>
<name>A0A7R9F5Q3_9NEOP</name>
<evidence type="ECO:0000313" key="1">
    <source>
        <dbReference type="EMBL" id="CAD7447311.1"/>
    </source>
</evidence>
<accession>A0A7R9F5Q3</accession>
<proteinExistence type="predicted"/>
<protein>
    <submittedName>
        <fullName evidence="1">Uncharacterized protein</fullName>
    </submittedName>
</protein>
<reference evidence="1" key="1">
    <citation type="submission" date="2020-11" db="EMBL/GenBank/DDBJ databases">
        <authorList>
            <person name="Tran Van P."/>
        </authorList>
    </citation>
    <scope>NUCLEOTIDE SEQUENCE</scope>
</reference>
<dbReference type="AlphaFoldDB" id="A0A7R9F5Q3"/>
<dbReference type="EMBL" id="OD568754">
    <property type="protein sequence ID" value="CAD7447311.1"/>
    <property type="molecule type" value="Genomic_DNA"/>
</dbReference>